<keyword evidence="10" id="KW-1185">Reference proteome</keyword>
<feature type="transmembrane region" description="Helical" evidence="5">
    <location>
        <begin position="322"/>
        <end position="343"/>
    </location>
</feature>
<feature type="transmembrane region" description="Helical" evidence="5">
    <location>
        <begin position="269"/>
        <end position="288"/>
    </location>
</feature>
<comment type="subcellular location">
    <subcellularLocation>
        <location evidence="1">Membrane</location>
        <topology evidence="1">Multi-pass membrane protein</topology>
    </subcellularLocation>
</comment>
<feature type="transmembrane region" description="Helical" evidence="5">
    <location>
        <begin position="234"/>
        <end position="257"/>
    </location>
</feature>
<dbReference type="RefSeq" id="WP_153821247.1">
    <property type="nucleotide sequence ID" value="NZ_WJIE01000006.1"/>
</dbReference>
<gene>
    <name evidence="9" type="ORF">GF068_21050</name>
</gene>
<evidence type="ECO:0000256" key="3">
    <source>
        <dbReference type="ARBA" id="ARBA00022989"/>
    </source>
</evidence>
<keyword evidence="3 5" id="KW-1133">Transmembrane helix</keyword>
<dbReference type="InterPro" id="IPR029045">
    <property type="entry name" value="ClpP/crotonase-like_dom_sf"/>
</dbReference>
<evidence type="ECO:0000256" key="4">
    <source>
        <dbReference type="ARBA" id="ARBA00023136"/>
    </source>
</evidence>
<protein>
    <submittedName>
        <fullName evidence="9">Nodulation protein NfeD</fullName>
    </submittedName>
</protein>
<feature type="domain" description="NfeD integral membrane" evidence="7">
    <location>
        <begin position="243"/>
        <end position="364"/>
    </location>
</feature>
<dbReference type="PANTHER" id="PTHR33507">
    <property type="entry name" value="INNER MEMBRANE PROTEIN YBBJ"/>
    <property type="match status" value="1"/>
</dbReference>
<comment type="caution">
    <text evidence="9">The sequence shown here is derived from an EMBL/GenBank/DDBJ whole genome shotgun (WGS) entry which is preliminary data.</text>
</comment>
<reference evidence="9 10" key="1">
    <citation type="submission" date="2019-10" db="EMBL/GenBank/DDBJ databases">
        <title>A soil myxobacterium in the family Polyangiaceae.</title>
        <authorList>
            <person name="Li Y."/>
            <person name="Wang J."/>
        </authorList>
    </citation>
    <scope>NUCLEOTIDE SEQUENCE [LARGE SCALE GENOMIC DNA]</scope>
    <source>
        <strain evidence="9 10">DSM 14734</strain>
    </source>
</reference>
<sequence>MNGGSWSRRRAWVFVLACWALLFGASARGQAERPIVYVAPIRGEIDNGLAPYVQRAVREAEQAGAAALVLPIDTFGGRVDAAVVIRDALLGAKVPTVAFISPRAISAGALIALAAEDIAMTTGATIGAAAPVLAGPQGQAAPAGEKATSYVRKEFRATAEARGREPLLFEAMVDEDVEVPDVVAKGKLLTLTTDEALALGAASYRAETLDEVLAERGLSDAEIRSLTPNWAEKLVRFSTSAAVSSLLLGLGMLGLFVEIRTPGFGAPGIVGLVCLALFFWSHAIIALVGWEELALVGGGIALLLLEIFVIPGFGLAGVLGVAALLAGLGMSFVGAGVTTAGIVSAAAQVAVALAVTLVGAALLLRFLPRLPFGRRLVLETGHPDHALPFEPSPLDAILPGDLGKAASPLRPSGVAEITGARVDAISEGEFIPAGTALEVLRVERSHVVVRRAFEKEKG</sequence>
<dbReference type="InterPro" id="IPR056739">
    <property type="entry name" value="NfeD_membrane"/>
</dbReference>
<feature type="domain" description="NfeD1b N-terminal" evidence="8">
    <location>
        <begin position="36"/>
        <end position="224"/>
    </location>
</feature>
<feature type="domain" description="NfeD-like C-terminal" evidence="6">
    <location>
        <begin position="398"/>
        <end position="451"/>
    </location>
</feature>
<dbReference type="AlphaFoldDB" id="A0A6N7PRW9"/>
<name>A0A6N7PRW9_9BACT</name>
<evidence type="ECO:0000256" key="2">
    <source>
        <dbReference type="ARBA" id="ARBA00022692"/>
    </source>
</evidence>
<dbReference type="Proteomes" id="UP000440224">
    <property type="component" value="Unassembled WGS sequence"/>
</dbReference>
<evidence type="ECO:0000313" key="9">
    <source>
        <dbReference type="EMBL" id="MRG94387.1"/>
    </source>
</evidence>
<dbReference type="InterPro" id="IPR012340">
    <property type="entry name" value="NA-bd_OB-fold"/>
</dbReference>
<evidence type="ECO:0000256" key="1">
    <source>
        <dbReference type="ARBA" id="ARBA00004141"/>
    </source>
</evidence>
<feature type="transmembrane region" description="Helical" evidence="5">
    <location>
        <begin position="294"/>
        <end position="315"/>
    </location>
</feature>
<evidence type="ECO:0000259" key="7">
    <source>
        <dbReference type="Pfam" id="PF24961"/>
    </source>
</evidence>
<dbReference type="InterPro" id="IPR056738">
    <property type="entry name" value="NfeD1b_N"/>
</dbReference>
<proteinExistence type="predicted"/>
<dbReference type="Pfam" id="PF24961">
    <property type="entry name" value="NfeD_membrane"/>
    <property type="match status" value="1"/>
</dbReference>
<dbReference type="Pfam" id="PF25145">
    <property type="entry name" value="NfeD1b_N"/>
    <property type="match status" value="1"/>
</dbReference>
<dbReference type="CDD" id="cd07021">
    <property type="entry name" value="Clp_protease_NfeD_like"/>
    <property type="match status" value="1"/>
</dbReference>
<keyword evidence="4 5" id="KW-0472">Membrane</keyword>
<dbReference type="Gene3D" id="2.40.50.140">
    <property type="entry name" value="Nucleic acid-binding proteins"/>
    <property type="match status" value="1"/>
</dbReference>
<dbReference type="Gene3D" id="3.90.226.10">
    <property type="entry name" value="2-enoyl-CoA Hydratase, Chain A, domain 1"/>
    <property type="match status" value="1"/>
</dbReference>
<evidence type="ECO:0000259" key="8">
    <source>
        <dbReference type="Pfam" id="PF25145"/>
    </source>
</evidence>
<organism evidence="9 10">
    <name type="scientific">Polyangium spumosum</name>
    <dbReference type="NCBI Taxonomy" id="889282"/>
    <lineage>
        <taxon>Bacteria</taxon>
        <taxon>Pseudomonadati</taxon>
        <taxon>Myxococcota</taxon>
        <taxon>Polyangia</taxon>
        <taxon>Polyangiales</taxon>
        <taxon>Polyangiaceae</taxon>
        <taxon>Polyangium</taxon>
    </lineage>
</organism>
<dbReference type="InterPro" id="IPR002810">
    <property type="entry name" value="NfeD-like_C"/>
</dbReference>
<evidence type="ECO:0000313" key="10">
    <source>
        <dbReference type="Proteomes" id="UP000440224"/>
    </source>
</evidence>
<dbReference type="InterPro" id="IPR052165">
    <property type="entry name" value="Membrane_assoc_protease"/>
</dbReference>
<dbReference type="EMBL" id="WJIE01000006">
    <property type="protein sequence ID" value="MRG94387.1"/>
    <property type="molecule type" value="Genomic_DNA"/>
</dbReference>
<dbReference type="Pfam" id="PF01957">
    <property type="entry name" value="NfeD"/>
    <property type="match status" value="1"/>
</dbReference>
<dbReference type="PANTHER" id="PTHR33507:SF3">
    <property type="entry name" value="INNER MEMBRANE PROTEIN YBBJ"/>
    <property type="match status" value="1"/>
</dbReference>
<keyword evidence="2 5" id="KW-0812">Transmembrane</keyword>
<accession>A0A6N7PRW9</accession>
<dbReference type="GO" id="GO:0005886">
    <property type="term" value="C:plasma membrane"/>
    <property type="evidence" value="ECO:0007669"/>
    <property type="project" value="TreeGrafter"/>
</dbReference>
<evidence type="ECO:0000256" key="5">
    <source>
        <dbReference type="SAM" id="Phobius"/>
    </source>
</evidence>
<dbReference type="OrthoDB" id="9806253at2"/>
<evidence type="ECO:0000259" key="6">
    <source>
        <dbReference type="Pfam" id="PF01957"/>
    </source>
</evidence>
<dbReference type="SUPFAM" id="SSF52096">
    <property type="entry name" value="ClpP/crotonase"/>
    <property type="match status" value="1"/>
</dbReference>
<feature type="transmembrane region" description="Helical" evidence="5">
    <location>
        <begin position="349"/>
        <end position="367"/>
    </location>
</feature>